<evidence type="ECO:0000313" key="9">
    <source>
        <dbReference type="EMBL" id="KAE9357758.1"/>
    </source>
</evidence>
<evidence type="ECO:0000313" key="13">
    <source>
        <dbReference type="Proteomes" id="UP000440732"/>
    </source>
</evidence>
<evidence type="ECO:0000313" key="2">
    <source>
        <dbReference type="EMBL" id="KAE8947408.1"/>
    </source>
</evidence>
<dbReference type="Proteomes" id="UP000429523">
    <property type="component" value="Unassembled WGS sequence"/>
</dbReference>
<proteinExistence type="predicted"/>
<evidence type="ECO:0000313" key="10">
    <source>
        <dbReference type="Proteomes" id="UP000429523"/>
    </source>
</evidence>
<dbReference type="EMBL" id="QXGB01000043">
    <property type="protein sequence ID" value="KAE9234835.1"/>
    <property type="molecule type" value="Genomic_DNA"/>
</dbReference>
<dbReference type="Proteomes" id="UP000440732">
    <property type="component" value="Unassembled WGS sequence"/>
</dbReference>
<organism evidence="3 15">
    <name type="scientific">Phytophthora fragariae</name>
    <dbReference type="NCBI Taxonomy" id="53985"/>
    <lineage>
        <taxon>Eukaryota</taxon>
        <taxon>Sar</taxon>
        <taxon>Stramenopiles</taxon>
        <taxon>Oomycota</taxon>
        <taxon>Peronosporomycetes</taxon>
        <taxon>Peronosporales</taxon>
        <taxon>Peronosporaceae</taxon>
        <taxon>Phytophthora</taxon>
    </lineage>
</organism>
<dbReference type="Proteomes" id="UP000460718">
    <property type="component" value="Unassembled WGS sequence"/>
</dbReference>
<dbReference type="Proteomes" id="UP000486351">
    <property type="component" value="Unassembled WGS sequence"/>
</dbReference>
<feature type="transmembrane region" description="Helical" evidence="1">
    <location>
        <begin position="94"/>
        <end position="119"/>
    </location>
</feature>
<dbReference type="EMBL" id="QXGA01000416">
    <property type="protein sequence ID" value="KAE9146279.1"/>
    <property type="molecule type" value="Genomic_DNA"/>
</dbReference>
<evidence type="ECO:0000313" key="17">
    <source>
        <dbReference type="Proteomes" id="UP000486351"/>
    </source>
</evidence>
<dbReference type="Proteomes" id="UP000437068">
    <property type="component" value="Unassembled WGS sequence"/>
</dbReference>
<dbReference type="EMBL" id="QXFW01002446">
    <property type="protein sequence ID" value="KAE8978463.1"/>
    <property type="molecule type" value="Genomic_DNA"/>
</dbReference>
<evidence type="ECO:0000313" key="7">
    <source>
        <dbReference type="EMBL" id="KAE9243899.1"/>
    </source>
</evidence>
<evidence type="ECO:0000313" key="16">
    <source>
        <dbReference type="Proteomes" id="UP000476176"/>
    </source>
</evidence>
<protein>
    <submittedName>
        <fullName evidence="3">Uncharacterized protein</fullName>
    </submittedName>
</protein>
<keyword evidence="1" id="KW-0472">Membrane</keyword>
<accession>A0A6A3IFA0</accession>
<dbReference type="Proteomes" id="UP000476176">
    <property type="component" value="Unassembled WGS sequence"/>
</dbReference>
<dbReference type="EMBL" id="QXGF01000081">
    <property type="protein sequence ID" value="KAE8947408.1"/>
    <property type="molecule type" value="Genomic_DNA"/>
</dbReference>
<evidence type="ECO:0000313" key="3">
    <source>
        <dbReference type="EMBL" id="KAE8978463.1"/>
    </source>
</evidence>
<dbReference type="EMBL" id="QXGC01000231">
    <property type="protein sequence ID" value="KAE9243899.1"/>
    <property type="molecule type" value="Genomic_DNA"/>
</dbReference>
<evidence type="ECO:0000256" key="1">
    <source>
        <dbReference type="SAM" id="Phobius"/>
    </source>
</evidence>
<keyword evidence="1" id="KW-1133">Transmembrane helix</keyword>
<evidence type="ECO:0000313" key="6">
    <source>
        <dbReference type="EMBL" id="KAE9234835.1"/>
    </source>
</evidence>
<evidence type="ECO:0000313" key="4">
    <source>
        <dbReference type="EMBL" id="KAE9137115.1"/>
    </source>
</evidence>
<keyword evidence="11" id="KW-1185">Reference proteome</keyword>
<evidence type="ECO:0000313" key="11">
    <source>
        <dbReference type="Proteomes" id="UP000433483"/>
    </source>
</evidence>
<gene>
    <name evidence="8" type="ORF">PF001_g4814</name>
    <name evidence="7" type="ORF">PF004_g5917</name>
    <name evidence="6" type="ORF">PF005_g1735</name>
    <name evidence="5" type="ORF">PF006_g8938</name>
    <name evidence="4" type="ORF">PF007_g1927</name>
    <name evidence="9" type="ORF">PF008_g3013</name>
    <name evidence="2" type="ORF">PF009_g2977</name>
    <name evidence="3" type="ORF">PF011_g23226</name>
</gene>
<evidence type="ECO:0000313" key="14">
    <source>
        <dbReference type="Proteomes" id="UP000441208"/>
    </source>
</evidence>
<reference evidence="15 16" key="1">
    <citation type="submission" date="2018-09" db="EMBL/GenBank/DDBJ databases">
        <title>Genomic investigation of the strawberry pathogen Phytophthora fragariae indicates pathogenicity is determined by transcriptional variation in three key races.</title>
        <authorList>
            <person name="Adams T.M."/>
            <person name="Armitage A.D."/>
            <person name="Sobczyk M.K."/>
            <person name="Bates H.J."/>
            <person name="Dunwell J.M."/>
            <person name="Nellist C.F."/>
            <person name="Harrison R.J."/>
        </authorList>
    </citation>
    <scope>NUCLEOTIDE SEQUENCE [LARGE SCALE GENOMIC DNA]</scope>
    <source>
        <strain evidence="8 12">A4</strain>
        <strain evidence="7 16">BC-23</strain>
        <strain evidence="6 11">NOV-27</strain>
        <strain evidence="5 13">NOV-5</strain>
        <strain evidence="4 14">NOV-71</strain>
        <strain evidence="9 17">NOV-77</strain>
        <strain evidence="2 10">NOV-9</strain>
        <strain evidence="3 15">SCRP245</strain>
    </source>
</reference>
<dbReference type="EMBL" id="QXFZ01000049">
    <property type="protein sequence ID" value="KAE9137115.1"/>
    <property type="molecule type" value="Genomic_DNA"/>
</dbReference>
<comment type="caution">
    <text evidence="3">The sequence shown here is derived from an EMBL/GenBank/DDBJ whole genome shotgun (WGS) entry which is preliminary data.</text>
</comment>
<dbReference type="Proteomes" id="UP000441208">
    <property type="component" value="Unassembled WGS sequence"/>
</dbReference>
<evidence type="ECO:0000313" key="15">
    <source>
        <dbReference type="Proteomes" id="UP000460718"/>
    </source>
</evidence>
<dbReference type="EMBL" id="QXGE01000170">
    <property type="protein sequence ID" value="KAE9321621.1"/>
    <property type="molecule type" value="Genomic_DNA"/>
</dbReference>
<dbReference type="AlphaFoldDB" id="A0A6A3IFA0"/>
<name>A0A6A3IFA0_9STRA</name>
<dbReference type="EMBL" id="QXFY01000088">
    <property type="protein sequence ID" value="KAE9357758.1"/>
    <property type="molecule type" value="Genomic_DNA"/>
</dbReference>
<keyword evidence="1" id="KW-0812">Transmembrane</keyword>
<dbReference type="Proteomes" id="UP000433483">
    <property type="component" value="Unassembled WGS sequence"/>
</dbReference>
<evidence type="ECO:0000313" key="12">
    <source>
        <dbReference type="Proteomes" id="UP000437068"/>
    </source>
</evidence>
<sequence>MFVSCWIAAAIAVASIVALLALVFGGSSPFPSLGLAPVFGASLVARRLLLLRQSSRSASRFLSPSVRVVVGLRAAPVGSRILRSTRSPSVSSLLVSIHVLSCLSSFLSMLPSLFCWLMLL</sequence>
<evidence type="ECO:0000313" key="5">
    <source>
        <dbReference type="EMBL" id="KAE9146279.1"/>
    </source>
</evidence>
<evidence type="ECO:0000313" key="8">
    <source>
        <dbReference type="EMBL" id="KAE9321621.1"/>
    </source>
</evidence>